<proteinExistence type="predicted"/>
<sequence length="87" mass="10098">MTKGPKPYVARRGTHTEIAAAMVAIYNAYWANRVSRQAIAEEISATWEDVVRWSHQISEPDLETATKITAWYKKRWPDWRDHGRKAA</sequence>
<gene>
    <name evidence="1" type="ORF">A3A38_03445</name>
</gene>
<dbReference type="Proteomes" id="UP000177306">
    <property type="component" value="Unassembled WGS sequence"/>
</dbReference>
<evidence type="ECO:0000313" key="2">
    <source>
        <dbReference type="Proteomes" id="UP000177306"/>
    </source>
</evidence>
<organism evidence="1 2">
    <name type="scientific">Candidatus Kaiserbacteria bacterium RIFCSPLOWO2_01_FULL_53_17</name>
    <dbReference type="NCBI Taxonomy" id="1798511"/>
    <lineage>
        <taxon>Bacteria</taxon>
        <taxon>Candidatus Kaiseribacteriota</taxon>
    </lineage>
</organism>
<dbReference type="AlphaFoldDB" id="A0A1F6EHN2"/>
<name>A0A1F6EHN2_9BACT</name>
<evidence type="ECO:0008006" key="3">
    <source>
        <dbReference type="Google" id="ProtNLM"/>
    </source>
</evidence>
<comment type="caution">
    <text evidence="1">The sequence shown here is derived from an EMBL/GenBank/DDBJ whole genome shotgun (WGS) entry which is preliminary data.</text>
</comment>
<evidence type="ECO:0000313" key="1">
    <source>
        <dbReference type="EMBL" id="OGG73155.1"/>
    </source>
</evidence>
<dbReference type="EMBL" id="MFLY01000008">
    <property type="protein sequence ID" value="OGG73155.1"/>
    <property type="molecule type" value="Genomic_DNA"/>
</dbReference>
<accession>A0A1F6EHN2</accession>
<reference evidence="1 2" key="1">
    <citation type="journal article" date="2016" name="Nat. Commun.">
        <title>Thousands of microbial genomes shed light on interconnected biogeochemical processes in an aquifer system.</title>
        <authorList>
            <person name="Anantharaman K."/>
            <person name="Brown C.T."/>
            <person name="Hug L.A."/>
            <person name="Sharon I."/>
            <person name="Castelle C.J."/>
            <person name="Probst A.J."/>
            <person name="Thomas B.C."/>
            <person name="Singh A."/>
            <person name="Wilkins M.J."/>
            <person name="Karaoz U."/>
            <person name="Brodie E.L."/>
            <person name="Williams K.H."/>
            <person name="Hubbard S.S."/>
            <person name="Banfield J.F."/>
        </authorList>
    </citation>
    <scope>NUCLEOTIDE SEQUENCE [LARGE SCALE GENOMIC DNA]</scope>
</reference>
<protein>
    <recommendedName>
        <fullName evidence="3">HTH cro/C1-type domain-containing protein</fullName>
    </recommendedName>
</protein>